<evidence type="ECO:0000313" key="3">
    <source>
        <dbReference type="Proteomes" id="UP001608902"/>
    </source>
</evidence>
<dbReference type="AlphaFoldDB" id="A0ABD6EK32"/>
<protein>
    <submittedName>
        <fullName evidence="2">Uncharacterized protein</fullName>
    </submittedName>
</protein>
<dbReference type="EMBL" id="JBGFUD010004810">
    <property type="protein sequence ID" value="MFH4979915.1"/>
    <property type="molecule type" value="Genomic_DNA"/>
</dbReference>
<feature type="region of interest" description="Disordered" evidence="1">
    <location>
        <begin position="508"/>
        <end position="583"/>
    </location>
</feature>
<sequence>MALRVRLTWCIVALLTLIVLANVLTAYGIATIFTFRKPQVRYENLTWLAVNDSVGSMNIALESQQKRNATIFSEVADVVREVEQLRENLNTKSMERVRTANVDDMTTLQPQEYDTFELPKELRTVDEFAWPETTTSVVAVELPKTSEPHEYRGRSSSELESNYYDGYEQDSHMTPETYGESLPSPRRKWPEMTTDRVEFTEEISGRINGDGRWPHHQSRWSGMNGEHLIRSDEVSNRRTNRFDGSREMWSQSQISSTQSTAFVSISKERLSKMPPADSEFWEKPVWRLPTYPPDSSEEELEKHIKNQKTDFRQEQQERTTVEDSNRHVDPTQSQSSGVRFPNTDSNHLDSTYGNSDRDTQPVAKSTEKYASQSIFQFPNEEVTSDETRHHVQYPDPNTYHSDATEVITTTLSNEFRQQTSPQYEVSQDDNNDHLRGTRHNYPDLPHNIEESESQIPPNSYISRPQSPYPESPTLETQSHMLYPDSYIYNAGRVRNEENVFNAVTHSPLAVPSPYETTNFDTKQDAQELPTDEESWRETQRIYRPRIWPNDYAPSPASSTPDPATEPSTTWDEHDPTDSPDRYEALTTYPTELTTQEPEPTGESFYYTTDQVHTSTDDHLREQFDLWGRPYWTVSDPEVEQTEAPYDPRRTEAEISYTHESQDITTRSNEWSEDSVWTTTDIPPSLVTEPTPTEWTGTFTTAAATEATSPMQSTTYG</sequence>
<feature type="compositionally biased region" description="Polar residues" evidence="1">
    <location>
        <begin position="414"/>
        <end position="425"/>
    </location>
</feature>
<feature type="compositionally biased region" description="Polar residues" evidence="1">
    <location>
        <begin position="453"/>
        <end position="465"/>
    </location>
</feature>
<gene>
    <name evidence="2" type="ORF">AB6A40_006624</name>
</gene>
<feature type="region of interest" description="Disordered" evidence="1">
    <location>
        <begin position="308"/>
        <end position="368"/>
    </location>
</feature>
<feature type="compositionally biased region" description="Polar residues" evidence="1">
    <location>
        <begin position="662"/>
        <end position="681"/>
    </location>
</feature>
<keyword evidence="3" id="KW-1185">Reference proteome</keyword>
<feature type="compositionally biased region" description="Polar residues" evidence="1">
    <location>
        <begin position="330"/>
        <end position="354"/>
    </location>
</feature>
<reference evidence="2 3" key="1">
    <citation type="submission" date="2024-08" db="EMBL/GenBank/DDBJ databases">
        <title>Gnathostoma spinigerum genome.</title>
        <authorList>
            <person name="Gonzalez-Bertolin B."/>
            <person name="Monzon S."/>
            <person name="Zaballos A."/>
            <person name="Jimenez P."/>
            <person name="Dekumyoy P."/>
            <person name="Varona S."/>
            <person name="Cuesta I."/>
            <person name="Sumanam S."/>
            <person name="Adisakwattana P."/>
            <person name="Gasser R.B."/>
            <person name="Hernandez-Gonzalez A."/>
            <person name="Young N.D."/>
            <person name="Perteguer M.J."/>
        </authorList>
    </citation>
    <scope>NUCLEOTIDE SEQUENCE [LARGE SCALE GENOMIC DNA]</scope>
    <source>
        <strain evidence="2">AL3</strain>
        <tissue evidence="2">Liver</tissue>
    </source>
</reference>
<accession>A0ABD6EK32</accession>
<name>A0ABD6EK32_9BILA</name>
<dbReference type="Proteomes" id="UP001608902">
    <property type="component" value="Unassembled WGS sequence"/>
</dbReference>
<feature type="region of interest" description="Disordered" evidence="1">
    <location>
        <begin position="658"/>
        <end position="694"/>
    </location>
</feature>
<feature type="region of interest" description="Disordered" evidence="1">
    <location>
        <begin position="414"/>
        <end position="477"/>
    </location>
</feature>
<feature type="compositionally biased region" description="Basic and acidic residues" evidence="1">
    <location>
        <begin position="308"/>
        <end position="329"/>
    </location>
</feature>
<feature type="compositionally biased region" description="Low complexity" evidence="1">
    <location>
        <begin position="552"/>
        <end position="569"/>
    </location>
</feature>
<feature type="region of interest" description="Disordered" evidence="1">
    <location>
        <begin position="167"/>
        <end position="188"/>
    </location>
</feature>
<evidence type="ECO:0000313" key="2">
    <source>
        <dbReference type="EMBL" id="MFH4979915.1"/>
    </source>
</evidence>
<proteinExistence type="predicted"/>
<comment type="caution">
    <text evidence="2">The sequence shown here is derived from an EMBL/GenBank/DDBJ whole genome shotgun (WGS) entry which is preliminary data.</text>
</comment>
<evidence type="ECO:0000256" key="1">
    <source>
        <dbReference type="SAM" id="MobiDB-lite"/>
    </source>
</evidence>
<feature type="compositionally biased region" description="Basic and acidic residues" evidence="1">
    <location>
        <begin position="570"/>
        <end position="583"/>
    </location>
</feature>
<organism evidence="2 3">
    <name type="scientific">Gnathostoma spinigerum</name>
    <dbReference type="NCBI Taxonomy" id="75299"/>
    <lineage>
        <taxon>Eukaryota</taxon>
        <taxon>Metazoa</taxon>
        <taxon>Ecdysozoa</taxon>
        <taxon>Nematoda</taxon>
        <taxon>Chromadorea</taxon>
        <taxon>Rhabditida</taxon>
        <taxon>Spirurina</taxon>
        <taxon>Gnathostomatomorpha</taxon>
        <taxon>Gnathostomatoidea</taxon>
        <taxon>Gnathostomatidae</taxon>
        <taxon>Gnathostoma</taxon>
    </lineage>
</organism>